<dbReference type="EMBL" id="VMSO01000048">
    <property type="protein sequence ID" value="KAA8500112.1"/>
    <property type="molecule type" value="Genomic_DNA"/>
</dbReference>
<sequence length="149" mass="17692">MIVNSELFTSEEISLVTFEKFKIFCSYYGMNPYTEAERIDRERYRKIQIADFILNNDRHEQNWGFLMENETGKLTGYCPLFDHDHAFVNYDYVMSQITEAAMTLEDAAVRAQKELGLDLRMLNEMEQPRFLNDVQWDAVLERADRLLQI</sequence>
<dbReference type="Gene3D" id="1.10.1070.20">
    <property type="match status" value="1"/>
</dbReference>
<evidence type="ECO:0008006" key="3">
    <source>
        <dbReference type="Google" id="ProtNLM"/>
    </source>
</evidence>
<dbReference type="AlphaFoldDB" id="A0A5M9HYE2"/>
<gene>
    <name evidence="1" type="ORF">FNY66_15285</name>
</gene>
<protein>
    <recommendedName>
        <fullName evidence="3">HipA-like C-terminal domain-containing protein</fullName>
    </recommendedName>
</protein>
<name>A0A5M9HYE2_9FIRM</name>
<dbReference type="RefSeq" id="WP_143449305.1">
    <property type="nucleotide sequence ID" value="NZ_VMSO01000048.1"/>
</dbReference>
<evidence type="ECO:0000313" key="2">
    <source>
        <dbReference type="Proteomes" id="UP000322025"/>
    </source>
</evidence>
<accession>A0A5M9HYE2</accession>
<proteinExistence type="predicted"/>
<reference evidence="1" key="1">
    <citation type="submission" date="2019-07" db="EMBL/GenBank/DDBJ databases">
        <authorList>
            <person name="Wongkuna S."/>
            <person name="Scaria J."/>
        </authorList>
    </citation>
    <scope>NUCLEOTIDE SEQUENCE [LARGE SCALE GENOMIC DNA]</scope>
    <source>
        <strain evidence="1">SW178</strain>
    </source>
</reference>
<organism evidence="1 2">
    <name type="scientific">Mediterraneibacter catenae</name>
    <dbReference type="NCBI Taxonomy" id="2594882"/>
    <lineage>
        <taxon>Bacteria</taxon>
        <taxon>Bacillati</taxon>
        <taxon>Bacillota</taxon>
        <taxon>Clostridia</taxon>
        <taxon>Lachnospirales</taxon>
        <taxon>Lachnospiraceae</taxon>
        <taxon>Mediterraneibacter</taxon>
    </lineage>
</organism>
<dbReference type="OrthoDB" id="9812605at2"/>
<dbReference type="Proteomes" id="UP000322025">
    <property type="component" value="Unassembled WGS sequence"/>
</dbReference>
<keyword evidence="2" id="KW-1185">Reference proteome</keyword>
<comment type="caution">
    <text evidence="1">The sequence shown here is derived from an EMBL/GenBank/DDBJ whole genome shotgun (WGS) entry which is preliminary data.</text>
</comment>
<evidence type="ECO:0000313" key="1">
    <source>
        <dbReference type="EMBL" id="KAA8500112.1"/>
    </source>
</evidence>